<comment type="caution">
    <text evidence="2">The sequence shown here is derived from an EMBL/GenBank/DDBJ whole genome shotgun (WGS) entry which is preliminary data.</text>
</comment>
<reference evidence="2" key="2">
    <citation type="submission" date="2021-10" db="EMBL/GenBank/DDBJ databases">
        <title>Phylogenomics reveals ancestral predisposition of the termite-cultivated fungus Termitomyces towards a domesticated lifestyle.</title>
        <authorList>
            <person name="Auxier B."/>
            <person name="Grum-Grzhimaylo A."/>
            <person name="Cardenas M.E."/>
            <person name="Lodge J.D."/>
            <person name="Laessoe T."/>
            <person name="Pedersen O."/>
            <person name="Smith M.E."/>
            <person name="Kuyper T.W."/>
            <person name="Franco-Molano E.A."/>
            <person name="Baroni T.J."/>
            <person name="Aanen D.K."/>
        </authorList>
    </citation>
    <scope>NUCLEOTIDE SEQUENCE</scope>
    <source>
        <strain evidence="2">D49</strain>
    </source>
</reference>
<gene>
    <name evidence="2" type="ORF">H0H81_012099</name>
</gene>
<dbReference type="Gene3D" id="1.20.1250.20">
    <property type="entry name" value="MFS general substrate transporter like domains"/>
    <property type="match status" value="1"/>
</dbReference>
<dbReference type="InterPro" id="IPR036259">
    <property type="entry name" value="MFS_trans_sf"/>
</dbReference>
<feature type="region of interest" description="Disordered" evidence="1">
    <location>
        <begin position="93"/>
        <end position="123"/>
    </location>
</feature>
<dbReference type="EMBL" id="JABCKI010000044">
    <property type="protein sequence ID" value="KAG5653592.1"/>
    <property type="molecule type" value="Genomic_DNA"/>
</dbReference>
<accession>A0A9P7GVB9</accession>
<organism evidence="2 3">
    <name type="scientific">Sphagnurus paluster</name>
    <dbReference type="NCBI Taxonomy" id="117069"/>
    <lineage>
        <taxon>Eukaryota</taxon>
        <taxon>Fungi</taxon>
        <taxon>Dikarya</taxon>
        <taxon>Basidiomycota</taxon>
        <taxon>Agaricomycotina</taxon>
        <taxon>Agaricomycetes</taxon>
        <taxon>Agaricomycetidae</taxon>
        <taxon>Agaricales</taxon>
        <taxon>Tricholomatineae</taxon>
        <taxon>Lyophyllaceae</taxon>
        <taxon>Sphagnurus</taxon>
    </lineage>
</organism>
<dbReference type="AlphaFoldDB" id="A0A9P7GVB9"/>
<name>A0A9P7GVB9_9AGAR</name>
<evidence type="ECO:0000256" key="1">
    <source>
        <dbReference type="SAM" id="MobiDB-lite"/>
    </source>
</evidence>
<evidence type="ECO:0000313" key="2">
    <source>
        <dbReference type="EMBL" id="KAG5653592.1"/>
    </source>
</evidence>
<sequence length="150" mass="17405">MVGELTPYLQEKMAWRLYPMHGFFCACSFIVGKYSLDFQDRNAHIHEFSTVYPETKGVPLEEMDAVFGEGQEQVLRSHYWLYNASQIDEREEEYEDHFERGPFSSNNHSTNHRSLPSASQSSESAVGHGWLSRLFNRGANRYHPINAIQE</sequence>
<keyword evidence="3" id="KW-1185">Reference proteome</keyword>
<feature type="compositionally biased region" description="Low complexity" evidence="1">
    <location>
        <begin position="114"/>
        <end position="123"/>
    </location>
</feature>
<dbReference type="OrthoDB" id="3022635at2759"/>
<proteinExistence type="predicted"/>
<reference evidence="2" key="1">
    <citation type="submission" date="2021-02" db="EMBL/GenBank/DDBJ databases">
        <authorList>
            <person name="Nieuwenhuis M."/>
            <person name="Van De Peppel L.J.J."/>
        </authorList>
    </citation>
    <scope>NUCLEOTIDE SEQUENCE</scope>
    <source>
        <strain evidence="2">D49</strain>
    </source>
</reference>
<dbReference type="Proteomes" id="UP000717328">
    <property type="component" value="Unassembled WGS sequence"/>
</dbReference>
<feature type="compositionally biased region" description="Polar residues" evidence="1">
    <location>
        <begin position="103"/>
        <end position="113"/>
    </location>
</feature>
<protein>
    <submittedName>
        <fullName evidence="2">Uncharacterized protein</fullName>
    </submittedName>
</protein>
<evidence type="ECO:0000313" key="3">
    <source>
        <dbReference type="Proteomes" id="UP000717328"/>
    </source>
</evidence>